<dbReference type="InterPro" id="IPR019956">
    <property type="entry name" value="Ubiquitin_dom"/>
</dbReference>
<proteinExistence type="evidence at transcript level"/>
<dbReference type="PRINTS" id="PR00348">
    <property type="entry name" value="UBIQUITIN"/>
</dbReference>
<dbReference type="CDD" id="cd01802">
    <property type="entry name" value="Ubl_ZFAND4"/>
    <property type="match status" value="1"/>
</dbReference>
<feature type="non-terminal residue" evidence="2">
    <location>
        <position position="193"/>
    </location>
</feature>
<dbReference type="InterPro" id="IPR000626">
    <property type="entry name" value="Ubiquitin-like_dom"/>
</dbReference>
<dbReference type="Pfam" id="PF00240">
    <property type="entry name" value="ubiquitin"/>
    <property type="match status" value="1"/>
</dbReference>
<dbReference type="PANTHER" id="PTHR46728:SF1">
    <property type="entry name" value="AN1-TYPE ZINC FINGER PROTEIN 4"/>
    <property type="match status" value="1"/>
</dbReference>
<evidence type="ECO:0000259" key="1">
    <source>
        <dbReference type="PROSITE" id="PS50053"/>
    </source>
</evidence>
<feature type="domain" description="Ubiquitin-like" evidence="1">
    <location>
        <begin position="3"/>
        <end position="78"/>
    </location>
</feature>
<accession>Q5C0U3</accession>
<sequence length="193" mass="21399">MLMGIFIETLTGSSFKVRVSPTETVVSVKFEIQRAGGIPITQQHLIWQNNELDDHCCLKDYSISEGSTLRLVLSLRGGPLNAPRTPPLRLTPIHLPKTTLPPFTSTSNSICSYSFVNSNSLTPIVRPSILQSQNTEIGERLDVLSDKSKRNSYKTDLKCFKIDELIEPSVDVLPQCSTIPAFIVQKALEVNLT</sequence>
<dbReference type="SUPFAM" id="SSF54236">
    <property type="entry name" value="Ubiquitin-like"/>
    <property type="match status" value="1"/>
</dbReference>
<dbReference type="EMBL" id="AY810843">
    <property type="protein sequence ID" value="AAX26732.2"/>
    <property type="molecule type" value="mRNA"/>
</dbReference>
<reference evidence="2" key="1">
    <citation type="journal article" date="2006" name="PLoS Pathog.">
        <title>New perspectives on host-parasite interplay by comparative transcriptomic and proteomic analyses of Schistosoma japonicum.</title>
        <authorList>
            <person name="Liu F."/>
            <person name="Lu J."/>
            <person name="Hu W."/>
            <person name="Wang S.Y."/>
            <person name="Cui S.J."/>
            <person name="Chi M."/>
            <person name="Yan Q."/>
            <person name="Wang X.R."/>
            <person name="Song H.D."/>
            <person name="Xu X.N."/>
            <person name="Wang J.J."/>
            <person name="Zhang X.L."/>
            <person name="Zhang X."/>
            <person name="Wang Z.Q."/>
            <person name="Xue C.L."/>
            <person name="Brindley P.J."/>
            <person name="McManus D.P."/>
            <person name="Yang P.Y."/>
            <person name="Feng Z."/>
            <person name="Chen Z."/>
            <person name="Han Z.G."/>
        </authorList>
    </citation>
    <scope>NUCLEOTIDE SEQUENCE</scope>
</reference>
<dbReference type="Gene3D" id="3.10.20.90">
    <property type="entry name" value="Phosphatidylinositol 3-kinase Catalytic Subunit, Chain A, domain 1"/>
    <property type="match status" value="1"/>
</dbReference>
<dbReference type="SMART" id="SM00213">
    <property type="entry name" value="UBQ"/>
    <property type="match status" value="1"/>
</dbReference>
<dbReference type="InterPro" id="IPR053061">
    <property type="entry name" value="AN1-type_zinc_finger"/>
</dbReference>
<evidence type="ECO:0000313" key="2">
    <source>
        <dbReference type="EMBL" id="AAX26732.2"/>
    </source>
</evidence>
<dbReference type="InterPro" id="IPR029071">
    <property type="entry name" value="Ubiquitin-like_domsf"/>
</dbReference>
<dbReference type="PROSITE" id="PS50053">
    <property type="entry name" value="UBIQUITIN_2"/>
    <property type="match status" value="1"/>
</dbReference>
<name>Q5C0U3_SCHJA</name>
<protein>
    <submittedName>
        <fullName evidence="2">SJCHGC08803 protein</fullName>
    </submittedName>
</protein>
<organism evidence="2">
    <name type="scientific">Schistosoma japonicum</name>
    <name type="common">Blood fluke</name>
    <dbReference type="NCBI Taxonomy" id="6182"/>
    <lineage>
        <taxon>Eukaryota</taxon>
        <taxon>Metazoa</taxon>
        <taxon>Spiralia</taxon>
        <taxon>Lophotrochozoa</taxon>
        <taxon>Platyhelminthes</taxon>
        <taxon>Trematoda</taxon>
        <taxon>Digenea</taxon>
        <taxon>Strigeidida</taxon>
        <taxon>Schistosomatoidea</taxon>
        <taxon>Schistosomatidae</taxon>
        <taxon>Schistosoma</taxon>
    </lineage>
</organism>
<dbReference type="PANTHER" id="PTHR46728">
    <property type="entry name" value="AN1-TYPE ZINC FINGER PROTEIN 4"/>
    <property type="match status" value="1"/>
</dbReference>
<dbReference type="AlphaFoldDB" id="Q5C0U3"/>